<keyword evidence="1" id="KW-1133">Transmembrane helix</keyword>
<comment type="caution">
    <text evidence="3">The sequence shown here is derived from an EMBL/GenBank/DDBJ whole genome shotgun (WGS) entry which is preliminary data.</text>
</comment>
<dbReference type="InterPro" id="IPR045957">
    <property type="entry name" value="DUF6377"/>
</dbReference>
<keyword evidence="4" id="KW-1185">Reference proteome</keyword>
<evidence type="ECO:0000313" key="3">
    <source>
        <dbReference type="EMBL" id="MCW3788887.1"/>
    </source>
</evidence>
<organism evidence="3 4">
    <name type="scientific">Plebeiibacterium sediminum</name>
    <dbReference type="NCBI Taxonomy" id="2992112"/>
    <lineage>
        <taxon>Bacteria</taxon>
        <taxon>Pseudomonadati</taxon>
        <taxon>Bacteroidota</taxon>
        <taxon>Bacteroidia</taxon>
        <taxon>Marinilabiliales</taxon>
        <taxon>Marinilabiliaceae</taxon>
        <taxon>Plebeiibacterium</taxon>
    </lineage>
</organism>
<sequence>MPIRFITTLFTLLFLNQTWCFSQLPGPLLEEVKELEQFYAERKIFDTKKVTEINLLKEQILNFDGPDVEKYELYKQLYLLYFSFKNTEAYNCALSMQKLANSIKLEDLQIESQLFKADILLCSGLFNETFDVLNNIQLTKDIKYIGEYYKIKARLYGDLKIYNSLPDYNQQYTQLNERYADSLTMVVDSGSIDFMMAYTFKLKNKTAIKDAITRCEKILQDKNITLHEKAMLYSSMAWCAEQIDLPNDQIKYLLKSIEFDIKSSTYETTSSRVLAQLLLNEGEVELAHKFAVYAIEDAEFYGAIQRKAEITPIIPIIENQLLQLQQFKTRAILAISLFILLSLLVIFYMWIRLKKQHKKLQKAQLNIKENNDLLSQQNLKLSESNIIKEEYLTNYFELSTVYFHEMENMQNKIKSLLLQKKYTAIEKYLMASGPKEDKERMFERFDKLFLNLFPNFLPEVNKILTDPISEEDMNRLSSEMRVFALNRLGITNTDRIASILGVSRNTIYTYRNRIKSKSTLNPDAFDEYVVSINAN</sequence>
<dbReference type="RefSeq" id="WP_301192443.1">
    <property type="nucleotide sequence ID" value="NZ_JAPDPJ010000070.1"/>
</dbReference>
<gene>
    <name evidence="3" type="ORF">OM075_20630</name>
</gene>
<feature type="transmembrane region" description="Helical" evidence="1">
    <location>
        <begin position="331"/>
        <end position="351"/>
    </location>
</feature>
<protein>
    <submittedName>
        <fullName evidence="3">DUF6377 domain-containing protein</fullName>
    </submittedName>
</protein>
<accession>A0AAE3M8F0</accession>
<keyword evidence="1" id="KW-0472">Membrane</keyword>
<evidence type="ECO:0000259" key="2">
    <source>
        <dbReference type="Pfam" id="PF19904"/>
    </source>
</evidence>
<evidence type="ECO:0000313" key="4">
    <source>
        <dbReference type="Proteomes" id="UP001209229"/>
    </source>
</evidence>
<feature type="domain" description="DUF6377" evidence="2">
    <location>
        <begin position="260"/>
        <end position="497"/>
    </location>
</feature>
<keyword evidence="1" id="KW-0812">Transmembrane</keyword>
<evidence type="ECO:0000256" key="1">
    <source>
        <dbReference type="SAM" id="Phobius"/>
    </source>
</evidence>
<proteinExistence type="predicted"/>
<dbReference type="EMBL" id="JAPDPJ010000070">
    <property type="protein sequence ID" value="MCW3788887.1"/>
    <property type="molecule type" value="Genomic_DNA"/>
</dbReference>
<dbReference type="Proteomes" id="UP001209229">
    <property type="component" value="Unassembled WGS sequence"/>
</dbReference>
<name>A0AAE3M8F0_9BACT</name>
<reference evidence="3" key="1">
    <citation type="submission" date="2022-10" db="EMBL/GenBank/DDBJ databases">
        <authorList>
            <person name="Yu W.X."/>
        </authorList>
    </citation>
    <scope>NUCLEOTIDE SEQUENCE</scope>
    <source>
        <strain evidence="3">AAT</strain>
    </source>
</reference>
<dbReference type="AlphaFoldDB" id="A0AAE3M8F0"/>
<dbReference type="Pfam" id="PF19904">
    <property type="entry name" value="DUF6377"/>
    <property type="match status" value="1"/>
</dbReference>